<evidence type="ECO:0000313" key="2">
    <source>
        <dbReference type="EMBL" id="JAD35560.1"/>
    </source>
</evidence>
<feature type="transmembrane region" description="Helical" evidence="1">
    <location>
        <begin position="42"/>
        <end position="60"/>
    </location>
</feature>
<evidence type="ECO:0000256" key="1">
    <source>
        <dbReference type="SAM" id="Phobius"/>
    </source>
</evidence>
<reference evidence="2" key="2">
    <citation type="journal article" date="2015" name="Data Brief">
        <title>Shoot transcriptome of the giant reed, Arundo donax.</title>
        <authorList>
            <person name="Barrero R.A."/>
            <person name="Guerrero F.D."/>
            <person name="Moolhuijzen P."/>
            <person name="Goolsby J.A."/>
            <person name="Tidwell J."/>
            <person name="Bellgard S.E."/>
            <person name="Bellgard M.I."/>
        </authorList>
    </citation>
    <scope>NUCLEOTIDE SEQUENCE</scope>
    <source>
        <tissue evidence="2">Shoot tissue taken approximately 20 cm above the soil surface</tissue>
    </source>
</reference>
<accession>A0A0A8ZFN9</accession>
<dbReference type="AlphaFoldDB" id="A0A0A8ZFN9"/>
<keyword evidence="1" id="KW-0472">Membrane</keyword>
<protein>
    <submittedName>
        <fullName evidence="2">Uncharacterized protein</fullName>
    </submittedName>
</protein>
<keyword evidence="1" id="KW-1133">Transmembrane helix</keyword>
<keyword evidence="1" id="KW-0812">Transmembrane</keyword>
<name>A0A0A8ZFN9_ARUDO</name>
<dbReference type="EMBL" id="GBRH01262335">
    <property type="protein sequence ID" value="JAD35560.1"/>
    <property type="molecule type" value="Transcribed_RNA"/>
</dbReference>
<proteinExistence type="predicted"/>
<reference evidence="2" key="1">
    <citation type="submission" date="2014-09" db="EMBL/GenBank/DDBJ databases">
        <authorList>
            <person name="Magalhaes I.L.F."/>
            <person name="Oliveira U."/>
            <person name="Santos F.R."/>
            <person name="Vidigal T.H.D.A."/>
            <person name="Brescovit A.D."/>
            <person name="Santos A.J."/>
        </authorList>
    </citation>
    <scope>NUCLEOTIDE SEQUENCE</scope>
    <source>
        <tissue evidence="2">Shoot tissue taken approximately 20 cm above the soil surface</tissue>
    </source>
</reference>
<organism evidence="2">
    <name type="scientific">Arundo donax</name>
    <name type="common">Giant reed</name>
    <name type="synonym">Donax arundinaceus</name>
    <dbReference type="NCBI Taxonomy" id="35708"/>
    <lineage>
        <taxon>Eukaryota</taxon>
        <taxon>Viridiplantae</taxon>
        <taxon>Streptophyta</taxon>
        <taxon>Embryophyta</taxon>
        <taxon>Tracheophyta</taxon>
        <taxon>Spermatophyta</taxon>
        <taxon>Magnoliopsida</taxon>
        <taxon>Liliopsida</taxon>
        <taxon>Poales</taxon>
        <taxon>Poaceae</taxon>
        <taxon>PACMAD clade</taxon>
        <taxon>Arundinoideae</taxon>
        <taxon>Arundineae</taxon>
        <taxon>Arundo</taxon>
    </lineage>
</organism>
<sequence length="68" mass="8209">MKVTCHVRLCPRNNSQTMMEQLPFWITPFRRPARMRIARNDLGWHALWFGLLLHSLVFFLHDASMQQR</sequence>